<protein>
    <recommendedName>
        <fullName evidence="3">4-hydroxy-tetrahydrodipicolinate synthase</fullName>
        <ecNumber evidence="3">4.3.3.7</ecNumber>
    </recommendedName>
</protein>
<dbReference type="EMBL" id="UINC01015914">
    <property type="protein sequence ID" value="SVA66658.1"/>
    <property type="molecule type" value="Genomic_DNA"/>
</dbReference>
<dbReference type="InterPro" id="IPR013785">
    <property type="entry name" value="Aldolase_TIM"/>
</dbReference>
<dbReference type="CDD" id="cd00950">
    <property type="entry name" value="DHDPS"/>
    <property type="match status" value="1"/>
</dbReference>
<dbReference type="GO" id="GO:0008840">
    <property type="term" value="F:4-hydroxy-tetrahydrodipicolinate synthase activity"/>
    <property type="evidence" value="ECO:0007669"/>
    <property type="project" value="UniProtKB-EC"/>
</dbReference>
<dbReference type="PROSITE" id="PS00666">
    <property type="entry name" value="DHDPS_2"/>
    <property type="match status" value="1"/>
</dbReference>
<keyword evidence="4" id="KW-0963">Cytoplasm</keyword>
<evidence type="ECO:0000256" key="9">
    <source>
        <dbReference type="ARBA" id="ARBA00023270"/>
    </source>
</evidence>
<evidence type="ECO:0000256" key="5">
    <source>
        <dbReference type="ARBA" id="ARBA00022605"/>
    </source>
</evidence>
<gene>
    <name evidence="11" type="ORF">METZ01_LOCUS119512</name>
</gene>
<dbReference type="PANTHER" id="PTHR12128">
    <property type="entry name" value="DIHYDRODIPICOLINATE SYNTHASE"/>
    <property type="match status" value="1"/>
</dbReference>
<evidence type="ECO:0000256" key="3">
    <source>
        <dbReference type="ARBA" id="ARBA00012086"/>
    </source>
</evidence>
<dbReference type="Gene3D" id="3.20.20.70">
    <property type="entry name" value="Aldolase class I"/>
    <property type="match status" value="1"/>
</dbReference>
<keyword evidence="5" id="KW-0028">Amino-acid biosynthesis</keyword>
<dbReference type="PRINTS" id="PR00146">
    <property type="entry name" value="DHPICSNTHASE"/>
</dbReference>
<evidence type="ECO:0000256" key="2">
    <source>
        <dbReference type="ARBA" id="ARBA00005120"/>
    </source>
</evidence>
<comment type="pathway">
    <text evidence="2">Amino-acid biosynthesis; L-lysine biosynthesis via DAP pathway; (S)-tetrahydrodipicolinate from L-aspartate: step 3/4.</text>
</comment>
<dbReference type="PIRSF" id="PIRSF001365">
    <property type="entry name" value="DHDPS"/>
    <property type="match status" value="1"/>
</dbReference>
<reference evidence="11" key="1">
    <citation type="submission" date="2018-05" db="EMBL/GenBank/DDBJ databases">
        <authorList>
            <person name="Lanie J.A."/>
            <person name="Ng W.-L."/>
            <person name="Kazmierczak K.M."/>
            <person name="Andrzejewski T.M."/>
            <person name="Davidsen T.M."/>
            <person name="Wayne K.J."/>
            <person name="Tettelin H."/>
            <person name="Glass J.I."/>
            <person name="Rusch D."/>
            <person name="Podicherti R."/>
            <person name="Tsui H.-C.T."/>
            <person name="Winkler M.E."/>
        </authorList>
    </citation>
    <scope>NUCLEOTIDE SEQUENCE</scope>
</reference>
<evidence type="ECO:0000256" key="4">
    <source>
        <dbReference type="ARBA" id="ARBA00022490"/>
    </source>
</evidence>
<evidence type="ECO:0000256" key="8">
    <source>
        <dbReference type="ARBA" id="ARBA00023239"/>
    </source>
</evidence>
<dbReference type="InterPro" id="IPR005263">
    <property type="entry name" value="DapA"/>
</dbReference>
<evidence type="ECO:0000256" key="6">
    <source>
        <dbReference type="ARBA" id="ARBA00022915"/>
    </source>
</evidence>
<accession>A0A381XPN3</accession>
<dbReference type="AlphaFoldDB" id="A0A381XPN3"/>
<dbReference type="PANTHER" id="PTHR12128:SF66">
    <property type="entry name" value="4-HYDROXY-2-OXOGLUTARATE ALDOLASE, MITOCHONDRIAL"/>
    <property type="match status" value="1"/>
</dbReference>
<evidence type="ECO:0000256" key="7">
    <source>
        <dbReference type="ARBA" id="ARBA00023154"/>
    </source>
</evidence>
<dbReference type="Pfam" id="PF00701">
    <property type="entry name" value="DHDPS"/>
    <property type="match status" value="1"/>
</dbReference>
<dbReference type="GO" id="GO:0019877">
    <property type="term" value="P:diaminopimelate biosynthetic process"/>
    <property type="evidence" value="ECO:0007669"/>
    <property type="project" value="UniProtKB-KW"/>
</dbReference>
<dbReference type="UniPathway" id="UPA00034">
    <property type="reaction ID" value="UER00017"/>
</dbReference>
<dbReference type="NCBIfam" id="TIGR00674">
    <property type="entry name" value="dapA"/>
    <property type="match status" value="1"/>
</dbReference>
<dbReference type="SMART" id="SM01130">
    <property type="entry name" value="DHDPS"/>
    <property type="match status" value="1"/>
</dbReference>
<dbReference type="HAMAP" id="MF_00418">
    <property type="entry name" value="DapA"/>
    <property type="match status" value="1"/>
</dbReference>
<organism evidence="11">
    <name type="scientific">marine metagenome</name>
    <dbReference type="NCBI Taxonomy" id="408172"/>
    <lineage>
        <taxon>unclassified sequences</taxon>
        <taxon>metagenomes</taxon>
        <taxon>ecological metagenomes</taxon>
    </lineage>
</organism>
<proteinExistence type="inferred from homology"/>
<evidence type="ECO:0000313" key="11">
    <source>
        <dbReference type="EMBL" id="SVA66658.1"/>
    </source>
</evidence>
<keyword evidence="6" id="KW-0220">Diaminopimelate biosynthesis</keyword>
<evidence type="ECO:0000256" key="1">
    <source>
        <dbReference type="ARBA" id="ARBA00003294"/>
    </source>
</evidence>
<dbReference type="InterPro" id="IPR002220">
    <property type="entry name" value="DapA-like"/>
</dbReference>
<keyword evidence="9" id="KW-0704">Schiff base</keyword>
<dbReference type="EC" id="4.3.3.7" evidence="3"/>
<keyword evidence="8" id="KW-0456">Lyase</keyword>
<dbReference type="GO" id="GO:0009089">
    <property type="term" value="P:lysine biosynthetic process via diaminopimelate"/>
    <property type="evidence" value="ECO:0007669"/>
    <property type="project" value="UniProtKB-UniPathway"/>
</dbReference>
<evidence type="ECO:0000256" key="10">
    <source>
        <dbReference type="ARBA" id="ARBA00047836"/>
    </source>
</evidence>
<sequence length="300" mass="32865">MVMSIDRLKGSIPPIITPFRPDTLEIDEETFAGLIEYQIENGSHGVLINGTSAEPSTLTIDERNRLVTRAVQVAGGRVPVVAATGSQSLAETQALTDHAVRVGADALLIVTPYYIKPPQRGLIQYYLALTSSHDVPWMIYHIPGRASVSVTQETLGAIADSSPNFVGMKQAVNNLGFISECLAARGPQFRIFVGLEELSYPGMATGACGLMNAVGNLRPRVLVELCEAIWNNDLKVARSLHERLLEVNQAVFFETNPIPIKYMMKRLGLIQSNDHRLPMSPAPPELERRLDQVLDRAGLL</sequence>
<dbReference type="SUPFAM" id="SSF51569">
    <property type="entry name" value="Aldolase"/>
    <property type="match status" value="1"/>
</dbReference>
<dbReference type="InterPro" id="IPR020625">
    <property type="entry name" value="Schiff_base-form_aldolases_AS"/>
</dbReference>
<keyword evidence="7" id="KW-0457">Lysine biosynthesis</keyword>
<comment type="catalytic activity">
    <reaction evidence="10">
        <text>L-aspartate 4-semialdehyde + pyruvate = (2S,4S)-4-hydroxy-2,3,4,5-tetrahydrodipicolinate + H2O + H(+)</text>
        <dbReference type="Rhea" id="RHEA:34171"/>
        <dbReference type="ChEBI" id="CHEBI:15361"/>
        <dbReference type="ChEBI" id="CHEBI:15377"/>
        <dbReference type="ChEBI" id="CHEBI:15378"/>
        <dbReference type="ChEBI" id="CHEBI:67139"/>
        <dbReference type="ChEBI" id="CHEBI:537519"/>
        <dbReference type="EC" id="4.3.3.7"/>
    </reaction>
</comment>
<name>A0A381XPN3_9ZZZZ</name>
<comment type="function">
    <text evidence="1">Catalyzes the condensation of (S)-aspartate-beta-semialdehyde [(S)-ASA] and pyruvate to 4-hydroxy-tetrahydrodipicolinate (HTPA).</text>
</comment>